<name>A0A9X7I3P4_NEIPE</name>
<keyword evidence="2" id="KW-1185">Reference proteome</keyword>
<evidence type="ECO:0000313" key="1">
    <source>
        <dbReference type="EMBL" id="WOS97675.1"/>
    </source>
</evidence>
<gene>
    <name evidence="1" type="ORF">CYJ98_008875</name>
</gene>
<dbReference type="Proteomes" id="UP000234781">
    <property type="component" value="Chromosome"/>
</dbReference>
<dbReference type="EMBL" id="CP136962">
    <property type="protein sequence ID" value="WOS97675.1"/>
    <property type="molecule type" value="Genomic_DNA"/>
</dbReference>
<organism evidence="1 2">
    <name type="scientific">Neisseria perflava</name>
    <dbReference type="NCBI Taxonomy" id="33053"/>
    <lineage>
        <taxon>Bacteria</taxon>
        <taxon>Pseudomonadati</taxon>
        <taxon>Pseudomonadota</taxon>
        <taxon>Betaproteobacteria</taxon>
        <taxon>Neisseriales</taxon>
        <taxon>Neisseriaceae</taxon>
        <taxon>Neisseria</taxon>
    </lineage>
</organism>
<sequence length="131" mass="14977">MQLDKEKFDCLYRYLILVAQNKRVVMYHELESVFRLSHKLVGLYAGAIGDFCLEQNLPLLNSLIVSAQECQPSDGFANYLEKSGMDSWGDCLVKCWQEYHVTTTQVQKRGNYQGITDLIDDSKVLGSIFTK</sequence>
<dbReference type="AlphaFoldDB" id="A0A9X7I3P4"/>
<reference evidence="1 2" key="2">
    <citation type="submission" date="2023-10" db="EMBL/GenBank/DDBJ databases">
        <authorList>
            <person name="Choi B."/>
        </authorList>
    </citation>
    <scope>NUCLEOTIDE SEQUENCE [LARGE SCALE GENOMIC DNA]</scope>
    <source>
        <strain evidence="1 2">UMB0023</strain>
    </source>
</reference>
<reference evidence="2" key="1">
    <citation type="submission" date="2017-12" db="EMBL/GenBank/DDBJ databases">
        <title>Phylogenetic diversity of female urinary microbiome.</title>
        <authorList>
            <person name="Thomas-White K."/>
            <person name="Wolfe A.J."/>
        </authorList>
    </citation>
    <scope>NUCLEOTIDE SEQUENCE [LARGE SCALE GENOMIC DNA]</scope>
    <source>
        <strain evidence="2">UMB0023</strain>
    </source>
</reference>
<protein>
    <submittedName>
        <fullName evidence="1">Uncharacterized protein</fullName>
    </submittedName>
</protein>
<proteinExistence type="predicted"/>
<evidence type="ECO:0000313" key="2">
    <source>
        <dbReference type="Proteomes" id="UP000234781"/>
    </source>
</evidence>
<dbReference type="RefSeq" id="WP_101755699.1">
    <property type="nucleotide sequence ID" value="NZ_CP136962.1"/>
</dbReference>
<accession>A0A9X7I3P4</accession>